<evidence type="ECO:0000313" key="5">
    <source>
        <dbReference type="EMBL" id="GMS87016.1"/>
    </source>
</evidence>
<feature type="non-terminal residue" evidence="5">
    <location>
        <position position="1"/>
    </location>
</feature>
<dbReference type="GO" id="GO:0006082">
    <property type="term" value="P:organic acid metabolic process"/>
    <property type="evidence" value="ECO:0007669"/>
    <property type="project" value="TreeGrafter"/>
</dbReference>
<dbReference type="AlphaFoldDB" id="A0AAV5SV17"/>
<proteinExistence type="inferred from homology"/>
<accession>A0AAV5SV17</accession>
<keyword evidence="6" id="KW-1185">Reference proteome</keyword>
<keyword evidence="3" id="KW-0408">Iron</keyword>
<reference evidence="5" key="1">
    <citation type="submission" date="2023-10" db="EMBL/GenBank/DDBJ databases">
        <title>Genome assembly of Pristionchus species.</title>
        <authorList>
            <person name="Yoshida K."/>
            <person name="Sommer R.J."/>
        </authorList>
    </citation>
    <scope>NUCLEOTIDE SEQUENCE</scope>
    <source>
        <strain evidence="5">RS0144</strain>
    </source>
</reference>
<dbReference type="Proteomes" id="UP001432027">
    <property type="component" value="Unassembled WGS sequence"/>
</dbReference>
<keyword evidence="2" id="KW-0479">Metal-binding</keyword>
<protein>
    <recommendedName>
        <fullName evidence="7">Cytochrome P450</fullName>
    </recommendedName>
</protein>
<keyword evidence="4" id="KW-0503">Monooxygenase</keyword>
<dbReference type="EMBL" id="BTSX01000002">
    <property type="protein sequence ID" value="GMS87016.1"/>
    <property type="molecule type" value="Genomic_DNA"/>
</dbReference>
<dbReference type="GO" id="GO:0005737">
    <property type="term" value="C:cytoplasm"/>
    <property type="evidence" value="ECO:0007669"/>
    <property type="project" value="TreeGrafter"/>
</dbReference>
<gene>
    <name evidence="5" type="ORF">PENTCL1PPCAC_9191</name>
</gene>
<comment type="similarity">
    <text evidence="1">Belongs to the cytochrome P450 family.</text>
</comment>
<dbReference type="InterPro" id="IPR036396">
    <property type="entry name" value="Cyt_P450_sf"/>
</dbReference>
<dbReference type="GO" id="GO:0020037">
    <property type="term" value="F:heme binding"/>
    <property type="evidence" value="ECO:0007669"/>
    <property type="project" value="InterPro"/>
</dbReference>
<dbReference type="PANTHER" id="PTHR24300:SF338">
    <property type="entry name" value="CYTOCHROME P450 CYP36A1-RELATED"/>
    <property type="match status" value="1"/>
</dbReference>
<evidence type="ECO:0000256" key="2">
    <source>
        <dbReference type="ARBA" id="ARBA00022723"/>
    </source>
</evidence>
<dbReference type="Gene3D" id="1.10.630.10">
    <property type="entry name" value="Cytochrome P450"/>
    <property type="match status" value="1"/>
</dbReference>
<evidence type="ECO:0000256" key="1">
    <source>
        <dbReference type="ARBA" id="ARBA00010617"/>
    </source>
</evidence>
<evidence type="ECO:0000313" key="6">
    <source>
        <dbReference type="Proteomes" id="UP001432027"/>
    </source>
</evidence>
<dbReference type="InterPro" id="IPR050182">
    <property type="entry name" value="Cytochrome_P450_fam2"/>
</dbReference>
<dbReference type="GO" id="GO:0016712">
    <property type="term" value="F:oxidoreductase activity, acting on paired donors, with incorporation or reduction of molecular oxygen, reduced flavin or flavoprotein as one donor, and incorporation of one atom of oxygen"/>
    <property type="evidence" value="ECO:0007669"/>
    <property type="project" value="TreeGrafter"/>
</dbReference>
<sequence>IGNMLSFRWEIDEVLLDWKTRYGSVFTVWLPYPIVVICDHKVLHEHVVKQGELFIARKNPEQLCKMWLGGLYGLGFQDN</sequence>
<comment type="caution">
    <text evidence="5">The sequence shown here is derived from an EMBL/GenBank/DDBJ whole genome shotgun (WGS) entry which is preliminary data.</text>
</comment>
<evidence type="ECO:0008006" key="7">
    <source>
        <dbReference type="Google" id="ProtNLM"/>
    </source>
</evidence>
<dbReference type="SUPFAM" id="SSF48264">
    <property type="entry name" value="Cytochrome P450"/>
    <property type="match status" value="1"/>
</dbReference>
<keyword evidence="4" id="KW-0560">Oxidoreductase</keyword>
<dbReference type="GO" id="GO:0006805">
    <property type="term" value="P:xenobiotic metabolic process"/>
    <property type="evidence" value="ECO:0007669"/>
    <property type="project" value="TreeGrafter"/>
</dbReference>
<dbReference type="GO" id="GO:0005506">
    <property type="term" value="F:iron ion binding"/>
    <property type="evidence" value="ECO:0007669"/>
    <property type="project" value="InterPro"/>
</dbReference>
<evidence type="ECO:0000256" key="4">
    <source>
        <dbReference type="ARBA" id="ARBA00023033"/>
    </source>
</evidence>
<feature type="non-terminal residue" evidence="5">
    <location>
        <position position="79"/>
    </location>
</feature>
<evidence type="ECO:0000256" key="3">
    <source>
        <dbReference type="ARBA" id="ARBA00023004"/>
    </source>
</evidence>
<organism evidence="5 6">
    <name type="scientific">Pristionchus entomophagus</name>
    <dbReference type="NCBI Taxonomy" id="358040"/>
    <lineage>
        <taxon>Eukaryota</taxon>
        <taxon>Metazoa</taxon>
        <taxon>Ecdysozoa</taxon>
        <taxon>Nematoda</taxon>
        <taxon>Chromadorea</taxon>
        <taxon>Rhabditida</taxon>
        <taxon>Rhabditina</taxon>
        <taxon>Diplogasteromorpha</taxon>
        <taxon>Diplogasteroidea</taxon>
        <taxon>Neodiplogasteridae</taxon>
        <taxon>Pristionchus</taxon>
    </lineage>
</organism>
<name>A0AAV5SV17_9BILA</name>
<dbReference type="PANTHER" id="PTHR24300">
    <property type="entry name" value="CYTOCHROME P450 508A4-RELATED"/>
    <property type="match status" value="1"/>
</dbReference>